<feature type="non-terminal residue" evidence="4">
    <location>
        <position position="1"/>
    </location>
</feature>
<reference evidence="4" key="1">
    <citation type="journal article" date="2015" name="Nature">
        <title>Complex archaea that bridge the gap between prokaryotes and eukaryotes.</title>
        <authorList>
            <person name="Spang A."/>
            <person name="Saw J.H."/>
            <person name="Jorgensen S.L."/>
            <person name="Zaremba-Niedzwiedzka K."/>
            <person name="Martijn J."/>
            <person name="Lind A.E."/>
            <person name="van Eijk R."/>
            <person name="Schleper C."/>
            <person name="Guy L."/>
            <person name="Ettema T.J."/>
        </authorList>
    </citation>
    <scope>NUCLEOTIDE SEQUENCE</scope>
</reference>
<dbReference type="PROSITE" id="PS51829">
    <property type="entry name" value="P_HOMO_B"/>
    <property type="match status" value="1"/>
</dbReference>
<feature type="domain" description="P/Homo B" evidence="3">
    <location>
        <begin position="1"/>
        <end position="108"/>
    </location>
</feature>
<proteinExistence type="predicted"/>
<dbReference type="AlphaFoldDB" id="A0A0F9GIX1"/>
<gene>
    <name evidence="4" type="ORF">LCGC14_2178080</name>
</gene>
<organism evidence="4">
    <name type="scientific">marine sediment metagenome</name>
    <dbReference type="NCBI Taxonomy" id="412755"/>
    <lineage>
        <taxon>unclassified sequences</taxon>
        <taxon>metagenomes</taxon>
        <taxon>ecological metagenomes</taxon>
    </lineage>
</organism>
<protein>
    <recommendedName>
        <fullName evidence="3">P/Homo B domain-containing protein</fullName>
    </recommendedName>
</protein>
<dbReference type="InterPro" id="IPR002884">
    <property type="entry name" value="P_dom"/>
</dbReference>
<keyword evidence="1" id="KW-0645">Protease</keyword>
<accession>A0A0F9GIX1</accession>
<dbReference type="GO" id="GO:0004252">
    <property type="term" value="F:serine-type endopeptidase activity"/>
    <property type="evidence" value="ECO:0007669"/>
    <property type="project" value="InterPro"/>
</dbReference>
<evidence type="ECO:0000313" key="4">
    <source>
        <dbReference type="EMBL" id="KKL63137.1"/>
    </source>
</evidence>
<evidence type="ECO:0000256" key="2">
    <source>
        <dbReference type="ARBA" id="ARBA00022801"/>
    </source>
</evidence>
<dbReference type="EMBL" id="LAZR01028268">
    <property type="protein sequence ID" value="KKL63137.1"/>
    <property type="molecule type" value="Genomic_DNA"/>
</dbReference>
<dbReference type="InterPro" id="IPR008979">
    <property type="entry name" value="Galactose-bd-like_sf"/>
</dbReference>
<name>A0A0F9GIX1_9ZZZZ</name>
<comment type="caution">
    <text evidence="4">The sequence shown here is derived from an EMBL/GenBank/DDBJ whole genome shotgun (WGS) entry which is preliminary data.</text>
</comment>
<keyword evidence="2" id="KW-0378">Hydrolase</keyword>
<evidence type="ECO:0000259" key="3">
    <source>
        <dbReference type="PROSITE" id="PS51829"/>
    </source>
</evidence>
<sequence length="109" mass="11433">DLAIEVTSPAGTRSVLLSSKQALFYPAYSFTSSWSVGYILKDAVMLSNAFYGESTKGTWTVRLLDTSADSYALSKGDDNGLGVVGISNNSSASVLEGVSLRAFGHAGQE</sequence>
<dbReference type="SUPFAM" id="SSF49785">
    <property type="entry name" value="Galactose-binding domain-like"/>
    <property type="match status" value="1"/>
</dbReference>
<evidence type="ECO:0000256" key="1">
    <source>
        <dbReference type="ARBA" id="ARBA00022670"/>
    </source>
</evidence>
<dbReference type="Pfam" id="PF01483">
    <property type="entry name" value="P_proprotein"/>
    <property type="match status" value="1"/>
</dbReference>
<dbReference type="Gene3D" id="2.60.120.260">
    <property type="entry name" value="Galactose-binding domain-like"/>
    <property type="match status" value="1"/>
</dbReference>
<dbReference type="GO" id="GO:0006508">
    <property type="term" value="P:proteolysis"/>
    <property type="evidence" value="ECO:0007669"/>
    <property type="project" value="UniProtKB-KW"/>
</dbReference>